<accession>A0A194S5V9</accession>
<reference evidence="2 3" key="1">
    <citation type="journal article" date="2015" name="Front. Microbiol.">
        <title>Genome sequence of the plant growth promoting endophytic yeast Rhodotorula graminis WP1.</title>
        <authorList>
            <person name="Firrincieli A."/>
            <person name="Otillar R."/>
            <person name="Salamov A."/>
            <person name="Schmutz J."/>
            <person name="Khan Z."/>
            <person name="Redman R.S."/>
            <person name="Fleck N.D."/>
            <person name="Lindquist E."/>
            <person name="Grigoriev I.V."/>
            <person name="Doty S.L."/>
        </authorList>
    </citation>
    <scope>NUCLEOTIDE SEQUENCE [LARGE SCALE GENOMIC DNA]</scope>
    <source>
        <strain evidence="2 3">WP1</strain>
    </source>
</reference>
<feature type="compositionally biased region" description="Basic residues" evidence="1">
    <location>
        <begin position="673"/>
        <end position="683"/>
    </location>
</feature>
<feature type="compositionally biased region" description="Polar residues" evidence="1">
    <location>
        <begin position="467"/>
        <end position="477"/>
    </location>
</feature>
<dbReference type="OrthoDB" id="2529160at2759"/>
<feature type="compositionally biased region" description="Low complexity" evidence="1">
    <location>
        <begin position="968"/>
        <end position="984"/>
    </location>
</feature>
<evidence type="ECO:0000313" key="3">
    <source>
        <dbReference type="Proteomes" id="UP000053890"/>
    </source>
</evidence>
<dbReference type="RefSeq" id="XP_018271939.1">
    <property type="nucleotide sequence ID" value="XM_018416567.1"/>
</dbReference>
<feature type="region of interest" description="Disordered" evidence="1">
    <location>
        <begin position="838"/>
        <end position="859"/>
    </location>
</feature>
<gene>
    <name evidence="2" type="ORF">RHOBADRAFT_52905</name>
</gene>
<evidence type="ECO:0000256" key="1">
    <source>
        <dbReference type="SAM" id="MobiDB-lite"/>
    </source>
</evidence>
<name>A0A194S5V9_RHOGW</name>
<feature type="compositionally biased region" description="Low complexity" evidence="1">
    <location>
        <begin position="937"/>
        <end position="958"/>
    </location>
</feature>
<feature type="region of interest" description="Disordered" evidence="1">
    <location>
        <begin position="901"/>
        <end position="1009"/>
    </location>
</feature>
<feature type="compositionally biased region" description="Basic residues" evidence="1">
    <location>
        <begin position="906"/>
        <end position="916"/>
    </location>
</feature>
<feature type="compositionally biased region" description="Low complexity" evidence="1">
    <location>
        <begin position="263"/>
        <end position="274"/>
    </location>
</feature>
<feature type="compositionally biased region" description="Low complexity" evidence="1">
    <location>
        <begin position="575"/>
        <end position="589"/>
    </location>
</feature>
<feature type="compositionally biased region" description="Low complexity" evidence="1">
    <location>
        <begin position="840"/>
        <end position="852"/>
    </location>
</feature>
<feature type="compositionally biased region" description="Low complexity" evidence="1">
    <location>
        <begin position="355"/>
        <end position="386"/>
    </location>
</feature>
<feature type="region of interest" description="Disordered" evidence="1">
    <location>
        <begin position="467"/>
        <end position="625"/>
    </location>
</feature>
<dbReference type="AlphaFoldDB" id="A0A194S5V9"/>
<feature type="compositionally biased region" description="Polar residues" evidence="1">
    <location>
        <begin position="511"/>
        <end position="529"/>
    </location>
</feature>
<keyword evidence="3" id="KW-1185">Reference proteome</keyword>
<feature type="region of interest" description="Disordered" evidence="1">
    <location>
        <begin position="784"/>
        <end position="810"/>
    </location>
</feature>
<feature type="region of interest" description="Disordered" evidence="1">
    <location>
        <begin position="1"/>
        <end position="100"/>
    </location>
</feature>
<proteinExistence type="predicted"/>
<dbReference type="OMA" id="EWEREYQ"/>
<dbReference type="Proteomes" id="UP000053890">
    <property type="component" value="Unassembled WGS sequence"/>
</dbReference>
<evidence type="ECO:0008006" key="4">
    <source>
        <dbReference type="Google" id="ProtNLM"/>
    </source>
</evidence>
<feature type="compositionally biased region" description="Low complexity" evidence="1">
    <location>
        <begin position="65"/>
        <end position="90"/>
    </location>
</feature>
<feature type="region of interest" description="Disordered" evidence="1">
    <location>
        <begin position="181"/>
        <end position="444"/>
    </location>
</feature>
<feature type="compositionally biased region" description="Basic and acidic residues" evidence="1">
    <location>
        <begin position="987"/>
        <end position="1009"/>
    </location>
</feature>
<protein>
    <recommendedName>
        <fullName evidence="4">Proteophosphoglycan ppg4</fullName>
    </recommendedName>
</protein>
<evidence type="ECO:0000313" key="2">
    <source>
        <dbReference type="EMBL" id="KPV75890.1"/>
    </source>
</evidence>
<organism evidence="2 3">
    <name type="scientific">Rhodotorula graminis (strain WP1)</name>
    <dbReference type="NCBI Taxonomy" id="578459"/>
    <lineage>
        <taxon>Eukaryota</taxon>
        <taxon>Fungi</taxon>
        <taxon>Dikarya</taxon>
        <taxon>Basidiomycota</taxon>
        <taxon>Pucciniomycotina</taxon>
        <taxon>Microbotryomycetes</taxon>
        <taxon>Sporidiobolales</taxon>
        <taxon>Sporidiobolaceae</taxon>
        <taxon>Rhodotorula</taxon>
    </lineage>
</organism>
<dbReference type="EMBL" id="KQ474077">
    <property type="protein sequence ID" value="KPV75890.1"/>
    <property type="molecule type" value="Genomic_DNA"/>
</dbReference>
<sequence>MSRPSGLAGMSDLPASQARDEASTRAWQIADSLSKLEGRSTGPPVLGDVTLASVELESGEVGGAPSTSPQPRARTTRARTSSSNRASVATLDSMSTTGETVYEDAKEDLYADEPADEVLPVLHLSELTEPPVLFGVPSFAAAGPVAPVSTAELQHSPVDRHAFSPRSAFEEQAILLRRRASLQAQSEASRRVKARLSLSTRSSDERPAHAASRRHSALPASVQVPLATRRTSVAGAAPTSSPPRPSGHLKPLVLTPTRTVQAPLTSLSPTSPTTRRGSADLPRRGSFGLVRQSSKEPDGARSSPGARRLSSPRTPGNRRSLGYFDSASSGHALGAHRDSLAPSPSPPLHVRRGRTASQDTAATSSTDDSALSRSSSLPLPDSPASSVEGWSDEKHARMASAADAAAVGPRGSPLLSDGEWEREYQRRSSRSGPLEMVAEDSATEQSAALYSLGPAIDFTAATPSTIHAASSPSTITSPHAGRPKSKYDEHWLGDAVTDSAAEESDAAPCGSRSSTDSPASLERANSSSLKKGRPIVIKSVTARSSAINARRSQRLSQIDPPVGEASHRLSRAMRRTSSTTGATTHSSTPRTPPSAQLDRSTSHQRRLSTARAPASPGQPLAGLAIWPPPVETKTVSLAPALGYASDAESAAGLSARVSETDDEAFGARAASRSQRRTIGHRRPSLLPRGPRAAPEDDEFGPESWLDVLLTEEPPTRTARSRSAVDLGVDSHAGRFTTLHQYDRPRKGSAPTPGCLPSSSLPVPPRAGGLTKKFLGGFISKAPETAKKPISIAPKDGSRRSSLKPRPVVSGPLELEAASSALARERSSRSVHSLDFGVAGGAASSTRSSSAMSNRVGGRPMVHYPSAAVAAYVRQGQATDDSREELASLHFDSTDDLGASLDAVFRRSPKHDHRRSRSGSPPPVPSKSGSPQRHKRYSSVGSIESLSSSASFTSASSPAGDRTRSRQGSISLSFSSGSLAFPGPSHAVKMERQASSERARDAWRAQVVER</sequence>
<dbReference type="GeneID" id="28977015"/>
<feature type="region of interest" description="Disordered" evidence="1">
    <location>
        <begin position="741"/>
        <end position="766"/>
    </location>
</feature>
<feature type="region of interest" description="Disordered" evidence="1">
    <location>
        <begin position="665"/>
        <end position="699"/>
    </location>
</feature>